<gene>
    <name evidence="5" type="ORF">INT43_001808</name>
</gene>
<dbReference type="PANTHER" id="PTHR42748:SF30">
    <property type="entry name" value="NMRA-LIKE DOMAIN-CONTAINING PROTEIN"/>
    <property type="match status" value="1"/>
</dbReference>
<protein>
    <recommendedName>
        <fullName evidence="4">NmrA-like domain-containing protein</fullName>
    </recommendedName>
</protein>
<reference evidence="5" key="1">
    <citation type="submission" date="2020-12" db="EMBL/GenBank/DDBJ databases">
        <title>Metabolic potential, ecology and presence of endohyphal bacteria is reflected in genomic diversity of Mucoromycotina.</title>
        <authorList>
            <person name="Muszewska A."/>
            <person name="Okrasinska A."/>
            <person name="Steczkiewicz K."/>
            <person name="Drgas O."/>
            <person name="Orlowska M."/>
            <person name="Perlinska-Lenart U."/>
            <person name="Aleksandrzak-Piekarczyk T."/>
            <person name="Szatraj K."/>
            <person name="Zielenkiewicz U."/>
            <person name="Pilsyk S."/>
            <person name="Malc E."/>
            <person name="Mieczkowski P."/>
            <person name="Kruszewska J.S."/>
            <person name="Biernat P."/>
            <person name="Pawlowska J."/>
        </authorList>
    </citation>
    <scope>NUCLEOTIDE SEQUENCE</scope>
    <source>
        <strain evidence="5">WA0000067209</strain>
    </source>
</reference>
<dbReference type="Gene3D" id="3.40.50.720">
    <property type="entry name" value="NAD(P)-binding Rossmann-like Domain"/>
    <property type="match status" value="1"/>
</dbReference>
<dbReference type="SUPFAM" id="SSF51735">
    <property type="entry name" value="NAD(P)-binding Rossmann-fold domains"/>
    <property type="match status" value="1"/>
</dbReference>
<dbReference type="GO" id="GO:0016491">
    <property type="term" value="F:oxidoreductase activity"/>
    <property type="evidence" value="ECO:0007669"/>
    <property type="project" value="UniProtKB-KW"/>
</dbReference>
<dbReference type="OrthoDB" id="3358371at2759"/>
<keyword evidence="6" id="KW-1185">Reference proteome</keyword>
<comment type="caution">
    <text evidence="5">The sequence shown here is derived from an EMBL/GenBank/DDBJ whole genome shotgun (WGS) entry which is preliminary data.</text>
</comment>
<organism evidence="5 6">
    <name type="scientific">Mortierella isabellina</name>
    <name type="common">Filamentous fungus</name>
    <name type="synonym">Umbelopsis isabellina</name>
    <dbReference type="NCBI Taxonomy" id="91625"/>
    <lineage>
        <taxon>Eukaryota</taxon>
        <taxon>Fungi</taxon>
        <taxon>Fungi incertae sedis</taxon>
        <taxon>Mucoromycota</taxon>
        <taxon>Mucoromycotina</taxon>
        <taxon>Umbelopsidomycetes</taxon>
        <taxon>Umbelopsidales</taxon>
        <taxon>Umbelopsidaceae</taxon>
        <taxon>Umbelopsis</taxon>
    </lineage>
</organism>
<dbReference type="Pfam" id="PF05368">
    <property type="entry name" value="NmrA"/>
    <property type="match status" value="1"/>
</dbReference>
<evidence type="ECO:0000256" key="2">
    <source>
        <dbReference type="ARBA" id="ARBA00022857"/>
    </source>
</evidence>
<dbReference type="EMBL" id="JAEPQZ010000007">
    <property type="protein sequence ID" value="KAG2178961.1"/>
    <property type="molecule type" value="Genomic_DNA"/>
</dbReference>
<dbReference type="CDD" id="cd05251">
    <property type="entry name" value="NmrA_like_SDR_a"/>
    <property type="match status" value="1"/>
</dbReference>
<evidence type="ECO:0000313" key="6">
    <source>
        <dbReference type="Proteomes" id="UP000654370"/>
    </source>
</evidence>
<dbReference type="InterPro" id="IPR036291">
    <property type="entry name" value="NAD(P)-bd_dom_sf"/>
</dbReference>
<comment type="similarity">
    <text evidence="1">Belongs to the NmrA-type oxidoreductase family.</text>
</comment>
<keyword evidence="3" id="KW-0560">Oxidoreductase</keyword>
<name>A0A8H7PRX1_MORIS</name>
<proteinExistence type="inferred from homology"/>
<accession>A0A8H7PRX1</accession>
<dbReference type="AlphaFoldDB" id="A0A8H7PRX1"/>
<dbReference type="Proteomes" id="UP000654370">
    <property type="component" value="Unassembled WGS sequence"/>
</dbReference>
<evidence type="ECO:0000256" key="3">
    <source>
        <dbReference type="ARBA" id="ARBA00023002"/>
    </source>
</evidence>
<evidence type="ECO:0000256" key="1">
    <source>
        <dbReference type="ARBA" id="ARBA00006328"/>
    </source>
</evidence>
<dbReference type="InterPro" id="IPR008030">
    <property type="entry name" value="NmrA-like"/>
</dbReference>
<dbReference type="PANTHER" id="PTHR42748">
    <property type="entry name" value="NITROGEN METABOLITE REPRESSION PROTEIN NMRA FAMILY MEMBER"/>
    <property type="match status" value="1"/>
</dbReference>
<evidence type="ECO:0000259" key="4">
    <source>
        <dbReference type="Pfam" id="PF05368"/>
    </source>
</evidence>
<evidence type="ECO:0000313" key="5">
    <source>
        <dbReference type="EMBL" id="KAG2178961.1"/>
    </source>
</evidence>
<dbReference type="Gene3D" id="3.90.25.10">
    <property type="entry name" value="UDP-galactose 4-epimerase, domain 1"/>
    <property type="match status" value="1"/>
</dbReference>
<keyword evidence="2" id="KW-0521">NADP</keyword>
<dbReference type="InterPro" id="IPR051164">
    <property type="entry name" value="NmrA-like_oxidored"/>
</dbReference>
<sequence length="362" mass="40001">MAGLANANRSGSYQGAQHKTYVGHIHYAAQKAQVGKDSPLGARDMTSHWVNLQVQSVEQLGGSVVDSLLEFGEYRIRGTQIDVTRLTRNVSSDKSKALEEKGVEMVQADLNDKDSLKRAFKNADIVYGVTNFWDPEVLKNPSLEAKQGKTLADAAKESQVRWILWSSLSNCTKESGGKIKHVIHFDGKNDVEEYINSIGLPATFIYVGCYMSNFGSLLPLVPKDDQSQTLTLPEVKEDTLLDLVDAAGDTGPIVRAVLKNKDKYVGQKVPVVGDRLSMKQIADTFTRVTGKTTKFQTMSQDTLKNQFPYLNNDEFLDMLRWFRDFGYYGNLYGPDGSGAVEAASATGVRGTTFEEFLKKSAN</sequence>
<dbReference type="GO" id="GO:0005634">
    <property type="term" value="C:nucleus"/>
    <property type="evidence" value="ECO:0007669"/>
    <property type="project" value="TreeGrafter"/>
</dbReference>
<feature type="domain" description="NmrA-like" evidence="4">
    <location>
        <begin position="59"/>
        <end position="357"/>
    </location>
</feature>